<name>A0A090V6P6_9FLAO</name>
<evidence type="ECO:0000313" key="3">
    <source>
        <dbReference type="Proteomes" id="UP000029644"/>
    </source>
</evidence>
<evidence type="ECO:0000313" key="2">
    <source>
        <dbReference type="EMBL" id="TDY62392.1"/>
    </source>
</evidence>
<dbReference type="Proteomes" id="UP000029644">
    <property type="component" value="Unassembled WGS sequence"/>
</dbReference>
<keyword evidence="4" id="KW-1185">Reference proteome</keyword>
<protein>
    <submittedName>
        <fullName evidence="2">MORN repeat protein</fullName>
    </submittedName>
</protein>
<dbReference type="Pfam" id="PF07661">
    <property type="entry name" value="MORN_2"/>
    <property type="match status" value="2"/>
</dbReference>
<dbReference type="AlphaFoldDB" id="A0A090V6P6"/>
<dbReference type="EMBL" id="BBNQ01000001">
    <property type="protein sequence ID" value="GAL60570.1"/>
    <property type="molecule type" value="Genomic_DNA"/>
</dbReference>
<reference evidence="2 4" key="2">
    <citation type="submission" date="2019-03" db="EMBL/GenBank/DDBJ databases">
        <title>Genomic Encyclopedia of Type Strains, Phase III (KMG-III): the genomes of soil and plant-associated and newly described type strains.</title>
        <authorList>
            <person name="Whitman W."/>
        </authorList>
    </citation>
    <scope>NUCLEOTIDE SEQUENCE [LARGE SCALE GENOMIC DNA]</scope>
    <source>
        <strain evidence="2 4">CECT 8301</strain>
    </source>
</reference>
<accession>A0A4R8MDJ0</accession>
<evidence type="ECO:0000313" key="1">
    <source>
        <dbReference type="EMBL" id="GAL60570.1"/>
    </source>
</evidence>
<proteinExistence type="predicted"/>
<sequence length="176" mass="21054">MIIISLLIGHFLNAQHTTRFLEIVKDLEKISCKTDTTYYKNGKIWWTTCWTTYKYNSENYSARTGKMTQYYKNGQIVTEYRLDEYGNIKSMKTFDRNGNKTKESATTKIDSKAKSLDEFFVSQDHMNFKTFTLLYKFSKKLGIWYIYKEGNWINNKKKGVWITYYDTGKIKKEKKY</sequence>
<organism evidence="1 3">
    <name type="scientific">Algibacter lectus</name>
    <dbReference type="NCBI Taxonomy" id="221126"/>
    <lineage>
        <taxon>Bacteria</taxon>
        <taxon>Pseudomonadati</taxon>
        <taxon>Bacteroidota</taxon>
        <taxon>Flavobacteriia</taxon>
        <taxon>Flavobacteriales</taxon>
        <taxon>Flavobacteriaceae</taxon>
        <taxon>Algibacter</taxon>
    </lineage>
</organism>
<reference evidence="1 3" key="1">
    <citation type="journal article" date="2014" name="Genome Announc.">
        <title>Draft Genome Sequences of Marine Flavobacterium Algibacter lectus Strains SS8 and NR4.</title>
        <authorList>
            <person name="Takatani N."/>
            <person name="Nakanishi M."/>
            <person name="Meirelles P."/>
            <person name="Mino S."/>
            <person name="Suda W."/>
            <person name="Oshima K."/>
            <person name="Hattori M."/>
            <person name="Ohkuma M."/>
            <person name="Hosokawa M."/>
            <person name="Miyashita K."/>
            <person name="Thompson F.L."/>
            <person name="Niwa A."/>
            <person name="Sawabe T."/>
            <person name="Sawabe T."/>
        </authorList>
    </citation>
    <scope>NUCLEOTIDE SEQUENCE [LARGE SCALE GENOMIC DNA]</scope>
    <source>
        <strain evidence="1 3">JCM 19300</strain>
    </source>
</reference>
<dbReference type="EMBL" id="SORL01000008">
    <property type="protein sequence ID" value="TDY62392.1"/>
    <property type="molecule type" value="Genomic_DNA"/>
</dbReference>
<comment type="caution">
    <text evidence="1">The sequence shown here is derived from an EMBL/GenBank/DDBJ whole genome shotgun (WGS) entry which is preliminary data.</text>
</comment>
<evidence type="ECO:0000313" key="4">
    <source>
        <dbReference type="Proteomes" id="UP000294824"/>
    </source>
</evidence>
<gene>
    <name evidence="2" type="ORF">DFQ06_2229</name>
    <name evidence="1" type="ORF">JCM19300_3508</name>
</gene>
<dbReference type="InterPro" id="IPR011652">
    <property type="entry name" value="MORN_2"/>
</dbReference>
<dbReference type="Proteomes" id="UP000294824">
    <property type="component" value="Unassembled WGS sequence"/>
</dbReference>
<accession>A0A090V6P6</accession>